<protein>
    <submittedName>
        <fullName evidence="1">2-polyprenyl-3-methyl-5-hydroxy-6-metoxy-1,4-ben zoquinolmethylase</fullName>
    </submittedName>
</protein>
<keyword evidence="1" id="KW-0808">Transferase</keyword>
<dbReference type="eggNOG" id="COG2227">
    <property type="taxonomic scope" value="Bacteria"/>
</dbReference>
<dbReference type="KEGG" id="sua:Saut_1335"/>
<evidence type="ECO:0000313" key="1">
    <source>
        <dbReference type="EMBL" id="ADN09383.1"/>
    </source>
</evidence>
<dbReference type="Gene3D" id="3.40.50.150">
    <property type="entry name" value="Vaccinia Virus protein VP39"/>
    <property type="match status" value="1"/>
</dbReference>
<gene>
    <name evidence="1" type="ordered locus">Saut_1335</name>
</gene>
<accession>E0UTT9</accession>
<evidence type="ECO:0000313" key="2">
    <source>
        <dbReference type="Proteomes" id="UP000007803"/>
    </source>
</evidence>
<sequence>MIKKCPLCQNSASFFYKESQSYFTCKVCHGIFVDEAQLPDEKSEKERYELHDDNADDAGYRKFVSPITSNIERSFTKEDEGLDFGAGTSRIITKVMQEKGYDISAYDPYFHPEKELLEKKYDYIASCEVIEHFYHPAKEFELLKSLLKKDAKLFLMTDIYDERIEFSSWYYKNDPTHVFFYTKKTFEWIQQRFEFSNLLIEKRLITLSN</sequence>
<keyword evidence="1" id="KW-0489">Methyltransferase</keyword>
<dbReference type="OrthoDB" id="9816564at2"/>
<dbReference type="GO" id="GO:0008168">
    <property type="term" value="F:methyltransferase activity"/>
    <property type="evidence" value="ECO:0007669"/>
    <property type="project" value="UniProtKB-KW"/>
</dbReference>
<dbReference type="SUPFAM" id="SSF53335">
    <property type="entry name" value="S-adenosyl-L-methionine-dependent methyltransferases"/>
    <property type="match status" value="1"/>
</dbReference>
<dbReference type="AlphaFoldDB" id="E0UTT9"/>
<dbReference type="STRING" id="563040.Saut_1335"/>
<dbReference type="Pfam" id="PF13489">
    <property type="entry name" value="Methyltransf_23"/>
    <property type="match status" value="1"/>
</dbReference>
<reference evidence="2" key="1">
    <citation type="journal article" date="2010" name="Stand. Genomic Sci.">
        <title>Complete genome sequence of Sulfurimonas autotrophica type strain (OK10).</title>
        <authorList>
            <person name="Sikorski J."/>
            <person name="Munk C."/>
            <person name="Lapidus A."/>
            <person name="Djao O."/>
            <person name="Lucas S."/>
            <person name="Glavina Del Rio T."/>
            <person name="Nolan M."/>
            <person name="Tice H."/>
            <person name="Han C."/>
            <person name="Cheng J."/>
            <person name="Tapia R."/>
            <person name="Goodwin L."/>
            <person name="Pitluck S."/>
            <person name="Liolios K."/>
            <person name="Ivanova N."/>
            <person name="Mavromatis K."/>
            <person name="Mikhailova N."/>
            <person name="Pati A."/>
            <person name="Sims D."/>
            <person name="Meincke L."/>
            <person name="Brettin T."/>
            <person name="Detter J."/>
            <person name="Chen A."/>
            <person name="Palaniappan K."/>
            <person name="Land M."/>
            <person name="Hauser L."/>
            <person name="Chang Y."/>
            <person name="Jeffries C."/>
            <person name="Rohde M."/>
            <person name="Lang E."/>
            <person name="Spring S."/>
            <person name="Goker M."/>
            <person name="Woyke T."/>
            <person name="Bristow J."/>
            <person name="Eisen J."/>
            <person name="Markowitz V."/>
            <person name="Hugenholtz P."/>
            <person name="Kyrpides N."/>
            <person name="Klenk H."/>
        </authorList>
    </citation>
    <scope>NUCLEOTIDE SEQUENCE [LARGE SCALE GENOMIC DNA]</scope>
    <source>
        <strain evidence="2">ATCC BAA-671 / DSM 16294 / JCM 11897 / OK10</strain>
    </source>
</reference>
<dbReference type="Proteomes" id="UP000007803">
    <property type="component" value="Chromosome"/>
</dbReference>
<dbReference type="RefSeq" id="WP_013327136.1">
    <property type="nucleotide sequence ID" value="NC_014506.1"/>
</dbReference>
<dbReference type="EMBL" id="CP002205">
    <property type="protein sequence ID" value="ADN09383.1"/>
    <property type="molecule type" value="Genomic_DNA"/>
</dbReference>
<keyword evidence="2" id="KW-1185">Reference proteome</keyword>
<proteinExistence type="predicted"/>
<dbReference type="InterPro" id="IPR029063">
    <property type="entry name" value="SAM-dependent_MTases_sf"/>
</dbReference>
<name>E0UTT9_SULAO</name>
<dbReference type="HOGENOM" id="CLU_063353_0_0_7"/>
<dbReference type="GO" id="GO:0032259">
    <property type="term" value="P:methylation"/>
    <property type="evidence" value="ECO:0007669"/>
    <property type="project" value="UniProtKB-KW"/>
</dbReference>
<organism evidence="1 2">
    <name type="scientific">Sulfurimonas autotrophica (strain ATCC BAA-671 / DSM 16294 / JCM 11897 / OK10)</name>
    <dbReference type="NCBI Taxonomy" id="563040"/>
    <lineage>
        <taxon>Bacteria</taxon>
        <taxon>Pseudomonadati</taxon>
        <taxon>Campylobacterota</taxon>
        <taxon>Epsilonproteobacteria</taxon>
        <taxon>Campylobacterales</taxon>
        <taxon>Sulfurimonadaceae</taxon>
        <taxon>Sulfurimonas</taxon>
    </lineage>
</organism>